<dbReference type="Pfam" id="PF00613">
    <property type="entry name" value="PI3Ka"/>
    <property type="match status" value="1"/>
</dbReference>
<dbReference type="InterPro" id="IPR016024">
    <property type="entry name" value="ARM-type_fold"/>
</dbReference>
<dbReference type="Gene3D" id="3.30.40.10">
    <property type="entry name" value="Zinc/RING finger domain, C3HC4 (zinc finger)"/>
    <property type="match status" value="1"/>
</dbReference>
<dbReference type="InterPro" id="IPR018936">
    <property type="entry name" value="PI3/4_kinase_CS"/>
</dbReference>
<dbReference type="Gene3D" id="1.10.1070.11">
    <property type="entry name" value="Phosphatidylinositol 3-/4-kinase, catalytic domain"/>
    <property type="match status" value="1"/>
</dbReference>
<dbReference type="InterPro" id="IPR015433">
    <property type="entry name" value="PI3/4_kinase"/>
</dbReference>
<name>A0A3G4ZWV5_9VIRU</name>
<reference evidence="9" key="1">
    <citation type="submission" date="2018-10" db="EMBL/GenBank/DDBJ databases">
        <title>Hidden diversity of soil giant viruses.</title>
        <authorList>
            <person name="Schulz F."/>
            <person name="Alteio L."/>
            <person name="Goudeau D."/>
            <person name="Ryan E.M."/>
            <person name="Malmstrom R.R."/>
            <person name="Blanchard J."/>
            <person name="Woyke T."/>
        </authorList>
    </citation>
    <scope>NUCLEOTIDE SEQUENCE</scope>
    <source>
        <strain evidence="9">EDV1</strain>
    </source>
</reference>
<protein>
    <submittedName>
        <fullName evidence="9">Phosphoinositide 3-kinase</fullName>
    </submittedName>
</protein>
<evidence type="ECO:0000256" key="2">
    <source>
        <dbReference type="ARBA" id="ARBA00022723"/>
    </source>
</evidence>
<dbReference type="GO" id="GO:0006897">
    <property type="term" value="P:endocytosis"/>
    <property type="evidence" value="ECO:0007669"/>
    <property type="project" value="TreeGrafter"/>
</dbReference>
<dbReference type="GO" id="GO:0034272">
    <property type="term" value="C:phosphatidylinositol 3-kinase complex, class III, type II"/>
    <property type="evidence" value="ECO:0007669"/>
    <property type="project" value="TreeGrafter"/>
</dbReference>
<dbReference type="SUPFAM" id="SSF56112">
    <property type="entry name" value="Protein kinase-like (PK-like)"/>
    <property type="match status" value="1"/>
</dbReference>
<dbReference type="InterPro" id="IPR042236">
    <property type="entry name" value="PI3K_accessory_sf"/>
</dbReference>
<dbReference type="PANTHER" id="PTHR10048:SF7">
    <property type="entry name" value="PHOSPHATIDYLINOSITOL 3-KINASE CATALYTIC SUBUNIT TYPE 3"/>
    <property type="match status" value="1"/>
</dbReference>
<dbReference type="InterPro" id="IPR011011">
    <property type="entry name" value="Znf_FYVE_PHD"/>
</dbReference>
<dbReference type="InterPro" id="IPR001263">
    <property type="entry name" value="PI3K_accessory_dom"/>
</dbReference>
<evidence type="ECO:0000259" key="7">
    <source>
        <dbReference type="PROSITE" id="PS50290"/>
    </source>
</evidence>
<dbReference type="SMART" id="SM00064">
    <property type="entry name" value="FYVE"/>
    <property type="match status" value="1"/>
</dbReference>
<gene>
    <name evidence="9" type="ORF">Edafosvirus15_2</name>
</gene>
<dbReference type="Gene3D" id="3.30.1010.10">
    <property type="entry name" value="Phosphatidylinositol 3-kinase Catalytic Subunit, Chain A, domain 4"/>
    <property type="match status" value="1"/>
</dbReference>
<evidence type="ECO:0000259" key="8">
    <source>
        <dbReference type="PROSITE" id="PS51545"/>
    </source>
</evidence>
<keyword evidence="2" id="KW-0479">Metal-binding</keyword>
<organism evidence="9">
    <name type="scientific">Edafosvirus sp</name>
    <dbReference type="NCBI Taxonomy" id="2487765"/>
    <lineage>
        <taxon>Viruses</taxon>
        <taxon>Varidnaviria</taxon>
        <taxon>Bamfordvirae</taxon>
        <taxon>Nucleocytoviricota</taxon>
        <taxon>Megaviricetes</taxon>
        <taxon>Imitervirales</taxon>
        <taxon>Mimiviridae</taxon>
        <taxon>Klosneuvirinae</taxon>
    </lineage>
</organism>
<dbReference type="PROSITE" id="PS50290">
    <property type="entry name" value="PI3_4_KINASE_3"/>
    <property type="match status" value="1"/>
</dbReference>
<evidence type="ECO:0000256" key="4">
    <source>
        <dbReference type="ARBA" id="ARBA00022777"/>
    </source>
</evidence>
<dbReference type="SUPFAM" id="SSF48371">
    <property type="entry name" value="ARM repeat"/>
    <property type="match status" value="1"/>
</dbReference>
<keyword evidence="3" id="KW-0863">Zinc-finger</keyword>
<dbReference type="PROSITE" id="PS00916">
    <property type="entry name" value="PI3_4_KINASE_2"/>
    <property type="match status" value="1"/>
</dbReference>
<dbReference type="PROSITE" id="PS50178">
    <property type="entry name" value="ZF_FYVE"/>
    <property type="match status" value="1"/>
</dbReference>
<dbReference type="InterPro" id="IPR000403">
    <property type="entry name" value="PI3/4_kinase_cat_dom"/>
</dbReference>
<dbReference type="PROSITE" id="PS51545">
    <property type="entry name" value="PIK_HELICAL"/>
    <property type="match status" value="1"/>
</dbReference>
<keyword evidence="5" id="KW-0862">Zinc</keyword>
<dbReference type="GO" id="GO:0016303">
    <property type="term" value="F:1-phosphatidylinositol-3-kinase activity"/>
    <property type="evidence" value="ECO:0007669"/>
    <property type="project" value="TreeGrafter"/>
</dbReference>
<dbReference type="InterPro" id="IPR013083">
    <property type="entry name" value="Znf_RING/FYVE/PHD"/>
</dbReference>
<evidence type="ECO:0000256" key="3">
    <source>
        <dbReference type="ARBA" id="ARBA00022771"/>
    </source>
</evidence>
<dbReference type="SMART" id="SM00146">
    <property type="entry name" value="PI3Kc"/>
    <property type="match status" value="1"/>
</dbReference>
<dbReference type="InterPro" id="IPR036940">
    <property type="entry name" value="PI3/4_kinase_cat_sf"/>
</dbReference>
<sequence length="710" mass="83351">MEKNNILSASMIIEKKSTDIPTNKIYKWIDDSLVLACQECFATFSLFLRKHHCRSCGRIFCYKCSSYSINIPEDFTFLHKNNDTDYLKWVPYFNAHTSDTTGAPVRVCKKCYNSIKSYHEVNRVMHIFNILNMDIVTLREIRGVCTMWKNYVDFKLNKFRNIQYVLPNHVFTALEKDLLWTNYYYIIHHPKYLIQLLKSIDLNSYNERKYKLQKIMDILNTINAKDKHKKLSCHELMCTRYCTADATLTCEDAISLLNEDIKYTKIREYAISSFKNIPYNELVCYIPFLIFSMKYEDIEEKSVIGMFLIEKCKDEEKFKMDLCNELYWELHIQLEHDPNNKIYSYFLEKLIKEILIPFDLFARLNAGKKTVNNLVGLHNQPEAIIREKMKSFTSKIVLPLDPTTDGYFLDPANICVKTSASMPIILPLTYTSTIDKKFKNVMFKFEDIRKDQIIMSIIHLIEIILKKYEGIDISILKYKVRPTGLNNGFIELVPNSQTIYFVKENLKFSLLNYILENNRKEPIDEIRKRFLKSCACYSVLTYILGIGDRHLDNIMITKDGVLFHIDYTYILGFDPKPMTNPTMRISADMIDVLGGTDSMYYKEFIELCTKIYNGIRRHVNLFIILMSSILQTQGATQSITKEKLYEEIIQRFSPGENYKQAQIQLCSVIETSSTHYKYTMIDFFHYYGKYQPIVTKTGKTLMDSIFGLFG</sequence>
<dbReference type="InterPro" id="IPR017455">
    <property type="entry name" value="Znf_FYVE-rel"/>
</dbReference>
<accession>A0A3G4ZWV5</accession>
<feature type="domain" description="PIK helical" evidence="8">
    <location>
        <begin position="148"/>
        <end position="353"/>
    </location>
</feature>
<dbReference type="Pfam" id="PF00454">
    <property type="entry name" value="PI3_PI4_kinase"/>
    <property type="match status" value="1"/>
</dbReference>
<dbReference type="InterPro" id="IPR011009">
    <property type="entry name" value="Kinase-like_dom_sf"/>
</dbReference>
<dbReference type="Pfam" id="PF01363">
    <property type="entry name" value="FYVE"/>
    <property type="match status" value="1"/>
</dbReference>
<dbReference type="SUPFAM" id="SSF57903">
    <property type="entry name" value="FYVE/PHD zinc finger"/>
    <property type="match status" value="1"/>
</dbReference>
<dbReference type="PANTHER" id="PTHR10048">
    <property type="entry name" value="PHOSPHATIDYLINOSITOL KINASE"/>
    <property type="match status" value="1"/>
</dbReference>
<feature type="domain" description="PI3K/PI4K catalytic" evidence="7">
    <location>
        <begin position="410"/>
        <end position="677"/>
    </location>
</feature>
<evidence type="ECO:0000259" key="6">
    <source>
        <dbReference type="PROSITE" id="PS50178"/>
    </source>
</evidence>
<evidence type="ECO:0000256" key="5">
    <source>
        <dbReference type="ARBA" id="ARBA00022833"/>
    </source>
</evidence>
<dbReference type="GO" id="GO:0048015">
    <property type="term" value="P:phosphatidylinositol-mediated signaling"/>
    <property type="evidence" value="ECO:0007669"/>
    <property type="project" value="TreeGrafter"/>
</dbReference>
<dbReference type="EMBL" id="MK072080">
    <property type="protein sequence ID" value="AYV78481.1"/>
    <property type="molecule type" value="Genomic_DNA"/>
</dbReference>
<dbReference type="SMART" id="SM00145">
    <property type="entry name" value="PI3Ka"/>
    <property type="match status" value="1"/>
</dbReference>
<dbReference type="GO" id="GO:0008270">
    <property type="term" value="F:zinc ion binding"/>
    <property type="evidence" value="ECO:0007669"/>
    <property type="project" value="UniProtKB-KW"/>
</dbReference>
<keyword evidence="4 9" id="KW-0418">Kinase</keyword>
<feature type="domain" description="FYVE-type" evidence="6">
    <location>
        <begin position="31"/>
        <end position="116"/>
    </location>
</feature>
<proteinExistence type="predicted"/>
<keyword evidence="1" id="KW-0808">Transferase</keyword>
<dbReference type="InterPro" id="IPR000306">
    <property type="entry name" value="Znf_FYVE"/>
</dbReference>
<dbReference type="GO" id="GO:0034271">
    <property type="term" value="C:phosphatidylinositol 3-kinase complex, class III, type I"/>
    <property type="evidence" value="ECO:0007669"/>
    <property type="project" value="TreeGrafter"/>
</dbReference>
<dbReference type="Gene3D" id="1.25.40.70">
    <property type="entry name" value="Phosphatidylinositol 3-kinase, accessory domain (PIK)"/>
    <property type="match status" value="1"/>
</dbReference>
<evidence type="ECO:0000256" key="1">
    <source>
        <dbReference type="ARBA" id="ARBA00022679"/>
    </source>
</evidence>
<evidence type="ECO:0000313" key="9">
    <source>
        <dbReference type="EMBL" id="AYV78481.1"/>
    </source>
</evidence>